<reference evidence="1" key="1">
    <citation type="submission" date="2021-03" db="EMBL/GenBank/DDBJ databases">
        <authorList>
            <person name="Bekaert M."/>
        </authorList>
    </citation>
    <scope>NUCLEOTIDE SEQUENCE</scope>
</reference>
<sequence length="184" mass="21428">MVSIREEYSKLCEWYVINHFIRPTSYAIENGQIGTATNDCWLIQRLIKILIKSESSQHGVDISSCNIEKYIKKYGCEQFVNSFNTKLAEWFQSEQNVANCEWDIINYFIRPKSFTIDKGQIATVTHDDWLIKKLIKSLMKSESSKHRVGISAGTIERYIKSMDVNSLSTVLMKNLQNGFNWRRV</sequence>
<keyword evidence="2" id="KW-1185">Reference proteome</keyword>
<dbReference type="EMBL" id="CAJPWZ010002444">
    <property type="protein sequence ID" value="CAG2238495.1"/>
    <property type="molecule type" value="Genomic_DNA"/>
</dbReference>
<comment type="caution">
    <text evidence="1">The sequence shown here is derived from an EMBL/GenBank/DDBJ whole genome shotgun (WGS) entry which is preliminary data.</text>
</comment>
<proteinExistence type="predicted"/>
<accession>A0A8S3U7A5</accession>
<protein>
    <submittedName>
        <fullName evidence="1">Uncharacterized protein</fullName>
    </submittedName>
</protein>
<dbReference type="Proteomes" id="UP000683360">
    <property type="component" value="Unassembled WGS sequence"/>
</dbReference>
<evidence type="ECO:0000313" key="1">
    <source>
        <dbReference type="EMBL" id="CAG2238495.1"/>
    </source>
</evidence>
<gene>
    <name evidence="1" type="ORF">MEDL_50901</name>
</gene>
<dbReference type="AlphaFoldDB" id="A0A8S3U7A5"/>
<name>A0A8S3U7A5_MYTED</name>
<evidence type="ECO:0000313" key="2">
    <source>
        <dbReference type="Proteomes" id="UP000683360"/>
    </source>
</evidence>
<organism evidence="1 2">
    <name type="scientific">Mytilus edulis</name>
    <name type="common">Blue mussel</name>
    <dbReference type="NCBI Taxonomy" id="6550"/>
    <lineage>
        <taxon>Eukaryota</taxon>
        <taxon>Metazoa</taxon>
        <taxon>Spiralia</taxon>
        <taxon>Lophotrochozoa</taxon>
        <taxon>Mollusca</taxon>
        <taxon>Bivalvia</taxon>
        <taxon>Autobranchia</taxon>
        <taxon>Pteriomorphia</taxon>
        <taxon>Mytilida</taxon>
        <taxon>Mytiloidea</taxon>
        <taxon>Mytilidae</taxon>
        <taxon>Mytilinae</taxon>
        <taxon>Mytilus</taxon>
    </lineage>
</organism>